<evidence type="ECO:0000313" key="1">
    <source>
        <dbReference type="EMBL" id="KAJ8872296.1"/>
    </source>
</evidence>
<proteinExistence type="predicted"/>
<keyword evidence="2" id="KW-1185">Reference proteome</keyword>
<reference evidence="1 2" key="1">
    <citation type="submission" date="2023-02" db="EMBL/GenBank/DDBJ databases">
        <title>LHISI_Scaffold_Assembly.</title>
        <authorList>
            <person name="Stuart O.P."/>
            <person name="Cleave R."/>
            <person name="Magrath M.J.L."/>
            <person name="Mikheyev A.S."/>
        </authorList>
    </citation>
    <scope>NUCLEOTIDE SEQUENCE [LARGE SCALE GENOMIC DNA]</scope>
    <source>
        <strain evidence="1">Daus_M_001</strain>
        <tissue evidence="1">Leg muscle</tissue>
    </source>
</reference>
<dbReference type="EMBL" id="JARBHB010000011">
    <property type="protein sequence ID" value="KAJ8872296.1"/>
    <property type="molecule type" value="Genomic_DNA"/>
</dbReference>
<name>A0ABQ9GJU2_9NEOP</name>
<gene>
    <name evidence="1" type="ORF">PR048_025900</name>
</gene>
<comment type="caution">
    <text evidence="1">The sequence shown here is derived from an EMBL/GenBank/DDBJ whole genome shotgun (WGS) entry which is preliminary data.</text>
</comment>
<organism evidence="1 2">
    <name type="scientific">Dryococelus australis</name>
    <dbReference type="NCBI Taxonomy" id="614101"/>
    <lineage>
        <taxon>Eukaryota</taxon>
        <taxon>Metazoa</taxon>
        <taxon>Ecdysozoa</taxon>
        <taxon>Arthropoda</taxon>
        <taxon>Hexapoda</taxon>
        <taxon>Insecta</taxon>
        <taxon>Pterygota</taxon>
        <taxon>Neoptera</taxon>
        <taxon>Polyneoptera</taxon>
        <taxon>Phasmatodea</taxon>
        <taxon>Verophasmatodea</taxon>
        <taxon>Anareolatae</taxon>
        <taxon>Phasmatidae</taxon>
        <taxon>Eurycanthinae</taxon>
        <taxon>Dryococelus</taxon>
    </lineage>
</organism>
<accession>A0ABQ9GJU2</accession>
<protein>
    <submittedName>
        <fullName evidence="1">Uncharacterized protein</fullName>
    </submittedName>
</protein>
<sequence>MRNGDVHIWLKWKIFSPQDTSQLLASFLFEDGECYVHLCSSPWTDEITESCNGIWHERNSTKTQGWVDADIRHILCLYTEANCFSPVRWGGGGTVTVRYSPLASHQGSNIRPGHSRFSHVGIVPDDAVGRWVFSGISRFPRSFIPVLLHTYLNHPHRLLRPRSTKNERAVPIQGSVKFCAKQSKRALRVARNSQDRNSRLGSPARKSLTLHCTMLAVADFISPATRRSAGSSSTSSDARHGPNSLSGSIWKITAEIQSAEGHERASCDRPIAVACGGLPLRIAARFSRYRSIHLGSLARDRSKGTTESSELEQSTHAKFGQGGEKVDFLRVTENLCTLLDILEIFQDRGNFEKKRDCENSLAKDFVHRQVDTVAATDGIGDPCVKARALNNEISLVQHFYIGTKIELDTGTELGPFDLGSRKTLVQPGISQRNKLLLRVSSARYYGRYVIFRMNCSIRSPDLRSTTLSSQVLYSVTFNNVTCVNYCKRQVLYAATLVIDVEKTFVEAESVRKASWANQDKNIIDEQKIVLYEVVLTIWPQTDFIERKLKEKSKETDGSKGLFSMMRVATPRYRHSCRNGVFAHGTYVRDHSGAYRICVRASSEVCRSNLDASRMDVGSGPWSSVLLSCVGESGNGARKHVDVTCRGRPHGLCDPQSLKPEVPHAQFSVPKRHVNGRNYLGKGEKVGKVRKISVNWEILTQNSTMVGEEFTKEVLVNRKQIYKKSEFENVATESRRRISNHLEAFGALSVATESRRRISNHLEAFGALSVATEPRRRISNDLEAFGALSVATESRRRISNHLED</sequence>
<evidence type="ECO:0000313" key="2">
    <source>
        <dbReference type="Proteomes" id="UP001159363"/>
    </source>
</evidence>
<dbReference type="Proteomes" id="UP001159363">
    <property type="component" value="Chromosome 10"/>
</dbReference>